<reference evidence="1" key="2">
    <citation type="submission" date="2024-02" db="EMBL/GenBank/DDBJ databases">
        <authorList>
            <person name="Hu B."/>
        </authorList>
    </citation>
    <scope>NUCLEOTIDE SEQUENCE</scope>
    <source>
        <strain evidence="1">1A/Kenya/19BR163KID/2019</strain>
    </source>
</reference>
<dbReference type="EMBL" id="PP712038">
    <property type="protein sequence ID" value="XBH24220.1"/>
    <property type="molecule type" value="Viral_cRNA"/>
</dbReference>
<protein>
    <submittedName>
        <fullName evidence="1">Small hydrophobic protein</fullName>
    </submittedName>
</protein>
<name>A0AAU7E3S7_9MONO</name>
<sequence length="45" mass="5226">MKMYSMRTEIYKKLTLMTNEIVFLQETLPPIAEPTPGVPPPYTRV</sequence>
<reference evidence="1" key="1">
    <citation type="journal article" date="2024" name="Microbiome">
        <title>Substantial viral diversity in bats and rodents from East Africa: insights into evolution, recombination, and cocirculation.</title>
        <authorList>
            <person name="Wang D."/>
            <person name="Yang X."/>
            <person name="Ren Z."/>
            <person name="Hu B."/>
            <person name="Zhao H."/>
            <person name="Yang K."/>
            <person name="Shi P."/>
            <person name="Zhang Z."/>
            <person name="Feng Q."/>
            <person name="Nawenja C.V."/>
            <person name="Obanda V."/>
            <person name="Robert K."/>
            <person name="Nalikka B."/>
            <person name="Waruhiu C.N."/>
            <person name="Ochola G.O."/>
            <person name="Onyuok S.O."/>
            <person name="Ochieng H."/>
            <person name="Li B."/>
            <person name="Zhu Y."/>
            <person name="Si H."/>
            <person name="Yin J."/>
            <person name="Kristiansen K."/>
            <person name="Jin X."/>
            <person name="Xu X."/>
            <person name="Xiao M."/>
            <person name="Agwanda B."/>
            <person name="Ommeh S."/>
            <person name="Li J."/>
            <person name="Shi Z.L."/>
        </authorList>
    </citation>
    <scope>NUCLEOTIDE SEQUENCE</scope>
    <source>
        <strain evidence="1">1A/Kenya/19BR163KID/2019</strain>
    </source>
</reference>
<accession>A0AAU7E3S7</accession>
<organism evidence="1">
    <name type="scientific">Otomys rat paramyxovirus</name>
    <dbReference type="NCBI Taxonomy" id="3141898"/>
    <lineage>
        <taxon>Viruses</taxon>
        <taxon>Riboviria</taxon>
        <taxon>Orthornavirae</taxon>
        <taxon>Negarnaviricota</taxon>
        <taxon>Haploviricotina</taxon>
        <taxon>Monjiviricetes</taxon>
        <taxon>Mononegavirales</taxon>
        <taxon>Paramyxoviridae</taxon>
    </lineage>
</organism>
<evidence type="ECO:0000313" key="1">
    <source>
        <dbReference type="EMBL" id="XBH24220.1"/>
    </source>
</evidence>
<proteinExistence type="predicted"/>